<dbReference type="Pfam" id="PF03188">
    <property type="entry name" value="Cytochrom_B561"/>
    <property type="match status" value="1"/>
</dbReference>
<feature type="transmembrane region" description="Helical" evidence="11">
    <location>
        <begin position="12"/>
        <end position="33"/>
    </location>
</feature>
<dbReference type="InterPro" id="IPR043205">
    <property type="entry name" value="CYB561/CYBRD1-like"/>
</dbReference>
<evidence type="ECO:0000256" key="5">
    <source>
        <dbReference type="ARBA" id="ARBA00022692"/>
    </source>
</evidence>
<feature type="transmembrane region" description="Helical" evidence="11">
    <location>
        <begin position="198"/>
        <end position="219"/>
    </location>
</feature>
<evidence type="ECO:0000256" key="3">
    <source>
        <dbReference type="ARBA" id="ARBA00022448"/>
    </source>
</evidence>
<keyword evidence="4" id="KW-0349">Heme</keyword>
<sequence>MENNSMEGFTLLFGLAEAIGALSLILIAIWLGSYRNGFTWTSNPSLQFNWHPLLMTLGMVFLYANGILVYRSLRNSHKKTLKIAHAVINAFALLLTIIGLQAVFDSHNLASPPIPNMYSLHSWIGLGSVILFACQWLAGLITFLYPSLSATLRAAYYPIHTFFGVNAFVCATASALLGLTEKALFSVNEYSKFSSEGILINFIGLTLAIFTSLVVYLVCEAKYKRQPLPEDEMLLTTNE</sequence>
<accession>A0AAN8RXR7</accession>
<comment type="subcellular location">
    <subcellularLocation>
        <location evidence="2">Membrane</location>
        <topology evidence="2">Multi-pass membrane protein</topology>
    </subcellularLocation>
</comment>
<feature type="transmembrane region" description="Helical" evidence="11">
    <location>
        <begin position="157"/>
        <end position="178"/>
    </location>
</feature>
<organism evidence="13 14">
    <name type="scientific">Polyplax serrata</name>
    <name type="common">Common mouse louse</name>
    <dbReference type="NCBI Taxonomy" id="468196"/>
    <lineage>
        <taxon>Eukaryota</taxon>
        <taxon>Metazoa</taxon>
        <taxon>Ecdysozoa</taxon>
        <taxon>Arthropoda</taxon>
        <taxon>Hexapoda</taxon>
        <taxon>Insecta</taxon>
        <taxon>Pterygota</taxon>
        <taxon>Neoptera</taxon>
        <taxon>Paraneoptera</taxon>
        <taxon>Psocodea</taxon>
        <taxon>Troctomorpha</taxon>
        <taxon>Phthiraptera</taxon>
        <taxon>Anoplura</taxon>
        <taxon>Polyplacidae</taxon>
        <taxon>Polyplax</taxon>
    </lineage>
</organism>
<feature type="transmembrane region" description="Helical" evidence="11">
    <location>
        <begin position="53"/>
        <end position="71"/>
    </location>
</feature>
<evidence type="ECO:0000256" key="6">
    <source>
        <dbReference type="ARBA" id="ARBA00022723"/>
    </source>
</evidence>
<evidence type="ECO:0000256" key="1">
    <source>
        <dbReference type="ARBA" id="ARBA00001970"/>
    </source>
</evidence>
<dbReference type="SMART" id="SM00665">
    <property type="entry name" value="B561"/>
    <property type="match status" value="1"/>
</dbReference>
<protein>
    <recommendedName>
        <fullName evidence="12">Cytochrome b561 domain-containing protein</fullName>
    </recommendedName>
</protein>
<evidence type="ECO:0000256" key="9">
    <source>
        <dbReference type="ARBA" id="ARBA00023004"/>
    </source>
</evidence>
<evidence type="ECO:0000256" key="11">
    <source>
        <dbReference type="SAM" id="Phobius"/>
    </source>
</evidence>
<evidence type="ECO:0000256" key="7">
    <source>
        <dbReference type="ARBA" id="ARBA00022982"/>
    </source>
</evidence>
<keyword evidence="10 11" id="KW-0472">Membrane</keyword>
<dbReference type="GO" id="GO:0046872">
    <property type="term" value="F:metal ion binding"/>
    <property type="evidence" value="ECO:0007669"/>
    <property type="project" value="UniProtKB-KW"/>
</dbReference>
<dbReference type="PANTHER" id="PTHR10106">
    <property type="entry name" value="CYTOCHROME B561-RELATED"/>
    <property type="match status" value="1"/>
</dbReference>
<dbReference type="Gene3D" id="1.20.120.1770">
    <property type="match status" value="1"/>
</dbReference>
<dbReference type="GO" id="GO:0016491">
    <property type="term" value="F:oxidoreductase activity"/>
    <property type="evidence" value="ECO:0007669"/>
    <property type="project" value="InterPro"/>
</dbReference>
<reference evidence="13 14" key="1">
    <citation type="submission" date="2023-10" db="EMBL/GenBank/DDBJ databases">
        <title>Genomes of two closely related lineages of the louse Polyplax serrata with different host specificities.</title>
        <authorList>
            <person name="Martinu J."/>
            <person name="Tarabai H."/>
            <person name="Stefka J."/>
            <person name="Hypsa V."/>
        </authorList>
    </citation>
    <scope>NUCLEOTIDE SEQUENCE [LARGE SCALE GENOMIC DNA]</scope>
    <source>
        <strain evidence="13">HR10_N</strain>
    </source>
</reference>
<keyword evidence="7" id="KW-0249">Electron transport</keyword>
<dbReference type="AlphaFoldDB" id="A0AAN8RXR7"/>
<feature type="transmembrane region" description="Helical" evidence="11">
    <location>
        <begin position="83"/>
        <end position="104"/>
    </location>
</feature>
<dbReference type="GO" id="GO:0016020">
    <property type="term" value="C:membrane"/>
    <property type="evidence" value="ECO:0007669"/>
    <property type="project" value="UniProtKB-SubCell"/>
</dbReference>
<evidence type="ECO:0000313" key="13">
    <source>
        <dbReference type="EMBL" id="KAK6630508.1"/>
    </source>
</evidence>
<feature type="transmembrane region" description="Helical" evidence="11">
    <location>
        <begin position="124"/>
        <end position="145"/>
    </location>
</feature>
<evidence type="ECO:0000256" key="8">
    <source>
        <dbReference type="ARBA" id="ARBA00022989"/>
    </source>
</evidence>
<dbReference type="PROSITE" id="PS50939">
    <property type="entry name" value="CYTOCHROME_B561"/>
    <property type="match status" value="1"/>
</dbReference>
<dbReference type="CDD" id="cd08764">
    <property type="entry name" value="Cyt_b561_CG1275_like"/>
    <property type="match status" value="1"/>
</dbReference>
<evidence type="ECO:0000256" key="10">
    <source>
        <dbReference type="ARBA" id="ARBA00023136"/>
    </source>
</evidence>
<dbReference type="EMBL" id="JAWJWE010000011">
    <property type="protein sequence ID" value="KAK6630508.1"/>
    <property type="molecule type" value="Genomic_DNA"/>
</dbReference>
<dbReference type="Proteomes" id="UP001372834">
    <property type="component" value="Unassembled WGS sequence"/>
</dbReference>
<dbReference type="PANTHER" id="PTHR10106:SF0">
    <property type="entry name" value="LD36721P"/>
    <property type="match status" value="1"/>
</dbReference>
<comment type="cofactor">
    <cofactor evidence="1">
        <name>heme b</name>
        <dbReference type="ChEBI" id="CHEBI:60344"/>
    </cofactor>
</comment>
<name>A0AAN8RXR7_POLSC</name>
<keyword evidence="9" id="KW-0408">Iron</keyword>
<evidence type="ECO:0000256" key="2">
    <source>
        <dbReference type="ARBA" id="ARBA00004141"/>
    </source>
</evidence>
<evidence type="ECO:0000256" key="4">
    <source>
        <dbReference type="ARBA" id="ARBA00022617"/>
    </source>
</evidence>
<comment type="caution">
    <text evidence="13">The sequence shown here is derived from an EMBL/GenBank/DDBJ whole genome shotgun (WGS) entry which is preliminary data.</text>
</comment>
<evidence type="ECO:0000313" key="14">
    <source>
        <dbReference type="Proteomes" id="UP001372834"/>
    </source>
</evidence>
<keyword evidence="3" id="KW-0813">Transport</keyword>
<feature type="domain" description="Cytochrome b561" evidence="12">
    <location>
        <begin position="15"/>
        <end position="219"/>
    </location>
</feature>
<proteinExistence type="predicted"/>
<keyword evidence="6" id="KW-0479">Metal-binding</keyword>
<keyword evidence="8 11" id="KW-1133">Transmembrane helix</keyword>
<keyword evidence="5 11" id="KW-0812">Transmembrane</keyword>
<dbReference type="InterPro" id="IPR006593">
    <property type="entry name" value="Cyt_b561/ferric_Rdtase_TM"/>
</dbReference>
<gene>
    <name evidence="13" type="ORF">RUM43_014853</name>
</gene>
<evidence type="ECO:0000259" key="12">
    <source>
        <dbReference type="PROSITE" id="PS50939"/>
    </source>
</evidence>
<dbReference type="FunFam" id="1.20.120.1770:FF:000001">
    <property type="entry name" value="Cytochrome b reductase 1"/>
    <property type="match status" value="1"/>
</dbReference>